<reference evidence="16" key="1">
    <citation type="submission" date="2025-08" db="UniProtKB">
        <authorList>
            <consortium name="RefSeq"/>
        </authorList>
    </citation>
    <scope>IDENTIFICATION</scope>
    <source>
        <tissue evidence="16">Gonad</tissue>
    </source>
</reference>
<dbReference type="PANTHER" id="PTHR24241:SF76">
    <property type="entry name" value="NEUROPEPTIDE SIFAMIDE RECEPTOR"/>
    <property type="match status" value="1"/>
</dbReference>
<dbReference type="OrthoDB" id="5953793at2759"/>
<evidence type="ECO:0000256" key="10">
    <source>
        <dbReference type="ARBA" id="ARBA00023224"/>
    </source>
</evidence>
<dbReference type="Pfam" id="PF00001">
    <property type="entry name" value="7tm_1"/>
    <property type="match status" value="1"/>
</dbReference>
<dbReference type="GO" id="GO:0042277">
    <property type="term" value="F:peptide binding"/>
    <property type="evidence" value="ECO:0007669"/>
    <property type="project" value="TreeGrafter"/>
</dbReference>
<name>A0A6P4Z718_BRABE</name>
<dbReference type="InterPro" id="IPR000276">
    <property type="entry name" value="GPCR_Rhodpsn"/>
</dbReference>
<feature type="transmembrane region" description="Helical" evidence="13">
    <location>
        <begin position="263"/>
        <end position="284"/>
    </location>
</feature>
<evidence type="ECO:0000256" key="1">
    <source>
        <dbReference type="ARBA" id="ARBA00004651"/>
    </source>
</evidence>
<keyword evidence="10 12" id="KW-0807">Transducer</keyword>
<dbReference type="CDD" id="cd15207">
    <property type="entry name" value="7tmA_NPFFR"/>
    <property type="match status" value="1"/>
</dbReference>
<comment type="similarity">
    <text evidence="12">Belongs to the G-protein coupled receptor 1 family.</text>
</comment>
<dbReference type="PROSITE" id="PS50262">
    <property type="entry name" value="G_PROTEIN_RECEP_F1_2"/>
    <property type="match status" value="1"/>
</dbReference>
<dbReference type="GO" id="GO:0008188">
    <property type="term" value="F:neuropeptide receptor activity"/>
    <property type="evidence" value="ECO:0007669"/>
    <property type="project" value="InterPro"/>
</dbReference>
<evidence type="ECO:0000256" key="11">
    <source>
        <dbReference type="ARBA" id="ARBA00025478"/>
    </source>
</evidence>
<evidence type="ECO:0000256" key="6">
    <source>
        <dbReference type="ARBA" id="ARBA00023136"/>
    </source>
</evidence>
<evidence type="ECO:0000256" key="3">
    <source>
        <dbReference type="ARBA" id="ARBA00022692"/>
    </source>
</evidence>
<comment type="subcellular location">
    <subcellularLocation>
        <location evidence="1">Cell membrane</location>
        <topology evidence="1">Multi-pass membrane protein</topology>
    </subcellularLocation>
</comment>
<keyword evidence="5 12" id="KW-0297">G-protein coupled receptor</keyword>
<evidence type="ECO:0000256" key="12">
    <source>
        <dbReference type="RuleBase" id="RU000688"/>
    </source>
</evidence>
<feature type="domain" description="G-protein coupled receptors family 1 profile" evidence="14">
    <location>
        <begin position="57"/>
        <end position="320"/>
    </location>
</feature>
<dbReference type="SMART" id="SM01381">
    <property type="entry name" value="7TM_GPCR_Srsx"/>
    <property type="match status" value="1"/>
</dbReference>
<keyword evidence="6 13" id="KW-0472">Membrane</keyword>
<dbReference type="FunFam" id="1.20.1070.10:FF:000614">
    <property type="entry name" value="Uncharacterized protein"/>
    <property type="match status" value="1"/>
</dbReference>
<keyword evidence="8 12" id="KW-0675">Receptor</keyword>
<evidence type="ECO:0000256" key="8">
    <source>
        <dbReference type="ARBA" id="ARBA00023170"/>
    </source>
</evidence>
<keyword evidence="7" id="KW-1015">Disulfide bond</keyword>
<keyword evidence="15" id="KW-1185">Reference proteome</keyword>
<evidence type="ECO:0000313" key="16">
    <source>
        <dbReference type="RefSeq" id="XP_019629724.1"/>
    </source>
</evidence>
<dbReference type="PROSITE" id="PS00237">
    <property type="entry name" value="G_PROTEIN_RECEP_F1_1"/>
    <property type="match status" value="1"/>
</dbReference>
<feature type="transmembrane region" description="Helical" evidence="13">
    <location>
        <begin position="206"/>
        <end position="227"/>
    </location>
</feature>
<evidence type="ECO:0000256" key="7">
    <source>
        <dbReference type="ARBA" id="ARBA00023157"/>
    </source>
</evidence>
<dbReference type="Gene3D" id="1.20.1070.10">
    <property type="entry name" value="Rhodopsin 7-helix transmembrane proteins"/>
    <property type="match status" value="1"/>
</dbReference>
<dbReference type="GO" id="GO:0032870">
    <property type="term" value="P:cellular response to hormone stimulus"/>
    <property type="evidence" value="ECO:0007669"/>
    <property type="project" value="TreeGrafter"/>
</dbReference>
<dbReference type="AlphaFoldDB" id="A0A6P4Z718"/>
<evidence type="ECO:0000313" key="15">
    <source>
        <dbReference type="Proteomes" id="UP000515135"/>
    </source>
</evidence>
<dbReference type="RefSeq" id="XP_019629724.1">
    <property type="nucleotide sequence ID" value="XM_019774165.1"/>
</dbReference>
<dbReference type="KEGG" id="bbel:109473971"/>
<feature type="transmembrane region" description="Helical" evidence="13">
    <location>
        <begin position="157"/>
        <end position="176"/>
    </location>
</feature>
<keyword evidence="4 13" id="KW-1133">Transmembrane helix</keyword>
<evidence type="ECO:0000256" key="13">
    <source>
        <dbReference type="SAM" id="Phobius"/>
    </source>
</evidence>
<dbReference type="Proteomes" id="UP000515135">
    <property type="component" value="Unplaced"/>
</dbReference>
<dbReference type="InterPro" id="IPR017452">
    <property type="entry name" value="GPCR_Rhodpsn_7TM"/>
</dbReference>
<keyword evidence="2" id="KW-1003">Cell membrane</keyword>
<sequence>MANETTASYDGQDFLNGSANGTTADGVFTLHRYKHGAGITGLIIMAYALVFLLCVVGNVIVCGVVIKTPRLRTVTNYFILNLAVSDLLVAIFCMPFTLVEHILTDYQFGDVMCRVNPMIQGISVAASVYTMTAIAYDRYKAIVFPTEPRMSLTKMRYALAGIWISAVAVMVPQVFVLQVETFYPTKTVSVNACIETWPDIVYKKTYTFMLFSLVYVGPLAVISFFYCRIMCKLAMTPSSAVDDPQHASQFAVSKKRVRVLKMLITVVVLFALCWLPLYTCWMLVDFARLSKQQMAVIHRYVYPVAHWLGYSNSCANPIVYGFFNTNIRNNLESMSIKRRLENAKLQMPKRNVQRAEDQDDVKETIKMTPLAKSDRK</sequence>
<organism evidence="15 16">
    <name type="scientific">Branchiostoma belcheri</name>
    <name type="common">Amphioxus</name>
    <dbReference type="NCBI Taxonomy" id="7741"/>
    <lineage>
        <taxon>Eukaryota</taxon>
        <taxon>Metazoa</taxon>
        <taxon>Chordata</taxon>
        <taxon>Cephalochordata</taxon>
        <taxon>Leptocardii</taxon>
        <taxon>Amphioxiformes</taxon>
        <taxon>Branchiostomatidae</taxon>
        <taxon>Branchiostoma</taxon>
    </lineage>
</organism>
<accession>A0A6P4Z718</accession>
<evidence type="ECO:0000256" key="4">
    <source>
        <dbReference type="ARBA" id="ARBA00022989"/>
    </source>
</evidence>
<dbReference type="GO" id="GO:0005886">
    <property type="term" value="C:plasma membrane"/>
    <property type="evidence" value="ECO:0007669"/>
    <property type="project" value="UniProtKB-SubCell"/>
</dbReference>
<dbReference type="PRINTS" id="PR00237">
    <property type="entry name" value="GPCRRHODOPSN"/>
</dbReference>
<dbReference type="InterPro" id="IPR005395">
    <property type="entry name" value="NPFF_rcpt"/>
</dbReference>
<protein>
    <submittedName>
        <fullName evidence="16">Neuropeptide FF receptor 2-like</fullName>
    </submittedName>
</protein>
<keyword evidence="9" id="KW-0325">Glycoprotein</keyword>
<gene>
    <name evidence="16" type="primary">LOC109473971</name>
</gene>
<comment type="function">
    <text evidence="11">Receptor for NPAF (A-18-F-amide) and NPFF (F-8-F-amide) neuropeptides, also known as morphine-modulating peptides. Can also be activated by a variety of naturally occurring or synthetic FMRF-amide like ligands. This receptor mediates its action by association with G proteins that activate a phosphatidylinositol-calcium second messenger system.</text>
</comment>
<evidence type="ECO:0000256" key="5">
    <source>
        <dbReference type="ARBA" id="ARBA00023040"/>
    </source>
</evidence>
<dbReference type="PANTHER" id="PTHR24241">
    <property type="entry name" value="NEUROPEPTIDE RECEPTOR-RELATED G-PROTEIN COUPLED RECEPTOR"/>
    <property type="match status" value="1"/>
</dbReference>
<evidence type="ECO:0000259" key="14">
    <source>
        <dbReference type="PROSITE" id="PS50262"/>
    </source>
</evidence>
<dbReference type="PRINTS" id="PR01570">
    <property type="entry name" value="NPFFRECEPTOR"/>
</dbReference>
<dbReference type="SUPFAM" id="SSF81321">
    <property type="entry name" value="Family A G protein-coupled receptor-like"/>
    <property type="match status" value="1"/>
</dbReference>
<feature type="transmembrane region" description="Helical" evidence="13">
    <location>
        <begin position="39"/>
        <end position="66"/>
    </location>
</feature>
<feature type="transmembrane region" description="Helical" evidence="13">
    <location>
        <begin position="118"/>
        <end position="136"/>
    </location>
</feature>
<evidence type="ECO:0000256" key="9">
    <source>
        <dbReference type="ARBA" id="ARBA00023180"/>
    </source>
</evidence>
<dbReference type="GeneID" id="109473971"/>
<feature type="transmembrane region" description="Helical" evidence="13">
    <location>
        <begin position="78"/>
        <end position="98"/>
    </location>
</feature>
<evidence type="ECO:0000256" key="2">
    <source>
        <dbReference type="ARBA" id="ARBA00022475"/>
    </source>
</evidence>
<keyword evidence="3 12" id="KW-0812">Transmembrane</keyword>
<proteinExistence type="inferred from homology"/>